<gene>
    <name evidence="1" type="ORF">QAD02_006441</name>
</gene>
<keyword evidence="2" id="KW-1185">Reference proteome</keyword>
<name>A0ACC2N0X2_9HYME</name>
<accession>A0ACC2N0X2</accession>
<evidence type="ECO:0000313" key="1">
    <source>
        <dbReference type="EMBL" id="KAJ8664779.1"/>
    </source>
</evidence>
<reference evidence="1" key="1">
    <citation type="submission" date="2023-04" db="EMBL/GenBank/DDBJ databases">
        <title>A chromosome-level genome assembly of the parasitoid wasp Eretmocerus hayati.</title>
        <authorList>
            <person name="Zhong Y."/>
            <person name="Liu S."/>
            <person name="Liu Y."/>
        </authorList>
    </citation>
    <scope>NUCLEOTIDE SEQUENCE</scope>
    <source>
        <strain evidence="1">ZJU_SS_LIU_2023</strain>
    </source>
</reference>
<proteinExistence type="predicted"/>
<dbReference type="EMBL" id="CM056744">
    <property type="protein sequence ID" value="KAJ8664779.1"/>
    <property type="molecule type" value="Genomic_DNA"/>
</dbReference>
<organism evidence="1 2">
    <name type="scientific">Eretmocerus hayati</name>
    <dbReference type="NCBI Taxonomy" id="131215"/>
    <lineage>
        <taxon>Eukaryota</taxon>
        <taxon>Metazoa</taxon>
        <taxon>Ecdysozoa</taxon>
        <taxon>Arthropoda</taxon>
        <taxon>Hexapoda</taxon>
        <taxon>Insecta</taxon>
        <taxon>Pterygota</taxon>
        <taxon>Neoptera</taxon>
        <taxon>Endopterygota</taxon>
        <taxon>Hymenoptera</taxon>
        <taxon>Apocrita</taxon>
        <taxon>Proctotrupomorpha</taxon>
        <taxon>Chalcidoidea</taxon>
        <taxon>Aphelinidae</taxon>
        <taxon>Aphelininae</taxon>
        <taxon>Eretmocerus</taxon>
    </lineage>
</organism>
<sequence>MNWAGGLLLITLLLFIDGVIAQGKEFRKINIFVVTDAGDNVANHSIATSFEHLKSDTTARVGQVYYAQINATNPKKSLENICSVWGSAVKNGTGGPGSPDVILDATTHGPTSEIAEYFATQLRVPMVSAHYERSGHLLGVRDVPDDQKDNLVRLTNPAEVLPRIVMKHCENFKIESAAILYDSVLGAGVWRNDLPKWFRLIEATEPLDEKIKILQRHKVLNIFIMGSEKTIDTVMSVATKLNLTSIAEHKWHAVTLADDYIPNCADCDSATFMLFHPHAPVNHPVVDELASKGDLRRPLIMSAFYYDMAKIVAQAMTIEVDLKMLPNTRYGHCGSYNKSSMSDEPRLRRQIYESRNLYAPTYSTFVWGDDQEGSVKFNVKGSLIQIRKSKIASKDTVETWIAGTNLPISIHNTWMAYKHQAKAKYEILINVKPPFVQNEGGEWKGYCIELLQEIRKHMNFEYTLTVVKDGKYGFSDDNGSWDGMVRELKDGRFDIALGALEVMAERDVVMDFTTPIYEDSGFLLMRRRPKTKDEPNKFYTVLAFEVWLCILAAHLFTSVLMWIFDRLSPYSYRNNKSAYPRPYDRRLFTLKECVWFCTMSLTPQGGGDTPKNLSGRLIAATWWIFGFIINASYTANLIAHNSMAKDNREKPPESLEDFSNQYKIQYAPIENSSAYYYFSRMAGIEKKYYEIWKKMSLNDSLPLYEQAQLAVWDYPVSDRFTKMFQTMQDSKFPKDMNEAKARILDERAIEFALVGDANDIRYITLRECELMRVGEEFSKRPYAIGVQEGSPLKEHLNHALYKISQERKLEAMKKKWWANVPGQKKCVSYDEAIDGIGMNSIRGLFNLSFRGIALACGVLIFEFFYYRYWTKSKPFRKIRAIEDKSFQKIKSIAFYWPALTQALNIND</sequence>
<protein>
    <submittedName>
        <fullName evidence="1">Uncharacterized protein</fullName>
    </submittedName>
</protein>
<evidence type="ECO:0000313" key="2">
    <source>
        <dbReference type="Proteomes" id="UP001239111"/>
    </source>
</evidence>
<comment type="caution">
    <text evidence="1">The sequence shown here is derived from an EMBL/GenBank/DDBJ whole genome shotgun (WGS) entry which is preliminary data.</text>
</comment>
<dbReference type="Proteomes" id="UP001239111">
    <property type="component" value="Chromosome 4"/>
</dbReference>